<evidence type="ECO:0000313" key="3">
    <source>
        <dbReference type="Proteomes" id="UP001415857"/>
    </source>
</evidence>
<evidence type="ECO:0000313" key="2">
    <source>
        <dbReference type="EMBL" id="KAK9286618.1"/>
    </source>
</evidence>
<name>A0AAP0RY99_LIQFO</name>
<protein>
    <recommendedName>
        <fullName evidence="1">ULTRAPETALA1/2 SAND domain-containing protein</fullName>
    </recommendedName>
</protein>
<dbReference type="AlphaFoldDB" id="A0AAP0RY99"/>
<feature type="domain" description="ULTRAPETALA1/2 SAND" evidence="1">
    <location>
        <begin position="14"/>
        <end position="68"/>
    </location>
</feature>
<gene>
    <name evidence="2" type="ORF">L1049_015018</name>
</gene>
<dbReference type="PANTHER" id="PTHR34053:SF2">
    <property type="entry name" value="SAND DOMAIN-CONTAINING PROTEIN"/>
    <property type="match status" value="1"/>
</dbReference>
<dbReference type="EMBL" id="JBBPBK010000004">
    <property type="protein sequence ID" value="KAK9286618.1"/>
    <property type="molecule type" value="Genomic_DNA"/>
</dbReference>
<dbReference type="InterPro" id="IPR057011">
    <property type="entry name" value="ULT1/2_SAND"/>
</dbReference>
<evidence type="ECO:0000259" key="1">
    <source>
        <dbReference type="Pfam" id="PF23292"/>
    </source>
</evidence>
<dbReference type="GO" id="GO:0005634">
    <property type="term" value="C:nucleus"/>
    <property type="evidence" value="ECO:0007669"/>
    <property type="project" value="TreeGrafter"/>
</dbReference>
<dbReference type="PANTHER" id="PTHR34053">
    <property type="entry name" value="PROTEIN ULTRAPETALA 1"/>
    <property type="match status" value="1"/>
</dbReference>
<dbReference type="Pfam" id="PF23292">
    <property type="entry name" value="SAND_ULT1"/>
    <property type="match status" value="1"/>
</dbReference>
<comment type="caution">
    <text evidence="2">The sequence shown here is derived from an EMBL/GenBank/DDBJ whole genome shotgun (WGS) entry which is preliminary data.</text>
</comment>
<sequence>MVVLGEGATKLKDISGLRKGPNYVEFTCGCTRRKFGDAIGKLTVFADGRLAIKCECNPACQEGNKSLGNILGNKIQGDGRAKFGSFWKVERFVCGGQLCSSTTKNHQMRPMVHPAPVADKDAIAISLFIVQDVIKSACFVFGTKNTVGFTMTLSLKEDGNVPINHMTTDE</sequence>
<dbReference type="GO" id="GO:0005829">
    <property type="term" value="C:cytosol"/>
    <property type="evidence" value="ECO:0007669"/>
    <property type="project" value="TreeGrafter"/>
</dbReference>
<proteinExistence type="predicted"/>
<accession>A0AAP0RY99</accession>
<dbReference type="InterPro" id="IPR020533">
    <property type="entry name" value="Developmental_reg_ULTRAPETALA"/>
</dbReference>
<reference evidence="2 3" key="1">
    <citation type="journal article" date="2024" name="Plant J.">
        <title>Genome sequences and population genomics reveal climatic adaptation and genomic divergence between two closely related sweetgum species.</title>
        <authorList>
            <person name="Xu W.Q."/>
            <person name="Ren C.Q."/>
            <person name="Zhang X.Y."/>
            <person name="Comes H.P."/>
            <person name="Liu X.H."/>
            <person name="Li Y.G."/>
            <person name="Kettle C.J."/>
            <person name="Jalonen R."/>
            <person name="Gaisberger H."/>
            <person name="Ma Y.Z."/>
            <person name="Qiu Y.X."/>
        </authorList>
    </citation>
    <scope>NUCLEOTIDE SEQUENCE [LARGE SCALE GENOMIC DNA]</scope>
    <source>
        <strain evidence="2">Hangzhou</strain>
    </source>
</reference>
<keyword evidence="3" id="KW-1185">Reference proteome</keyword>
<dbReference type="Proteomes" id="UP001415857">
    <property type="component" value="Unassembled WGS sequence"/>
</dbReference>
<organism evidence="2 3">
    <name type="scientific">Liquidambar formosana</name>
    <name type="common">Formosan gum</name>
    <dbReference type="NCBI Taxonomy" id="63359"/>
    <lineage>
        <taxon>Eukaryota</taxon>
        <taxon>Viridiplantae</taxon>
        <taxon>Streptophyta</taxon>
        <taxon>Embryophyta</taxon>
        <taxon>Tracheophyta</taxon>
        <taxon>Spermatophyta</taxon>
        <taxon>Magnoliopsida</taxon>
        <taxon>eudicotyledons</taxon>
        <taxon>Gunneridae</taxon>
        <taxon>Pentapetalae</taxon>
        <taxon>Saxifragales</taxon>
        <taxon>Altingiaceae</taxon>
        <taxon>Liquidambar</taxon>
    </lineage>
</organism>